<dbReference type="PANTHER" id="PTHR30224:SF4">
    <property type="entry name" value="ELECTRON TRANSPORT PROTEIN YCCM-RELATED"/>
    <property type="match status" value="1"/>
</dbReference>
<keyword evidence="4" id="KW-0812">Transmembrane</keyword>
<feature type="transmembrane region" description="Helical" evidence="4">
    <location>
        <begin position="468"/>
        <end position="495"/>
    </location>
</feature>
<keyword evidence="4" id="KW-1133">Transmembrane helix</keyword>
<dbReference type="PANTHER" id="PTHR30224">
    <property type="entry name" value="ELECTRON TRANSPORT PROTEIN"/>
    <property type="match status" value="1"/>
</dbReference>
<gene>
    <name evidence="6" type="primary">nosR</name>
    <name evidence="6" type="ORF">ACFFLH_15240</name>
</gene>
<feature type="transmembrane region" description="Helical" evidence="4">
    <location>
        <begin position="507"/>
        <end position="527"/>
    </location>
</feature>
<feature type="domain" description="FMN-binding" evidence="5">
    <location>
        <begin position="95"/>
        <end position="188"/>
    </location>
</feature>
<comment type="caution">
    <text evidence="6">The sequence shown here is derived from an EMBL/GenBank/DDBJ whole genome shotgun (WGS) entry which is preliminary data.</text>
</comment>
<evidence type="ECO:0000256" key="4">
    <source>
        <dbReference type="SAM" id="Phobius"/>
    </source>
</evidence>
<dbReference type="EMBL" id="JBHLZN010000006">
    <property type="protein sequence ID" value="MFB9887770.1"/>
    <property type="molecule type" value="Genomic_DNA"/>
</dbReference>
<comment type="subcellular location">
    <subcellularLocation>
        <location evidence="1">Cell membrane</location>
    </subcellularLocation>
</comment>
<keyword evidence="2" id="KW-1003">Cell membrane</keyword>
<dbReference type="InterPro" id="IPR052378">
    <property type="entry name" value="NosR_regulator"/>
</dbReference>
<dbReference type="RefSeq" id="WP_245593666.1">
    <property type="nucleotide sequence ID" value="NZ_JBHLZN010000006.1"/>
</dbReference>
<evidence type="ECO:0000259" key="5">
    <source>
        <dbReference type="SMART" id="SM00900"/>
    </source>
</evidence>
<evidence type="ECO:0000313" key="7">
    <source>
        <dbReference type="Proteomes" id="UP001589628"/>
    </source>
</evidence>
<dbReference type="NCBIfam" id="NF046105">
    <property type="entry name" value="TransRegNosR"/>
    <property type="match status" value="1"/>
</dbReference>
<dbReference type="SMART" id="SM00900">
    <property type="entry name" value="FMN_bind"/>
    <property type="match status" value="1"/>
</dbReference>
<organism evidence="6 7">
    <name type="scientific">Balneatrix alpica</name>
    <dbReference type="NCBI Taxonomy" id="75684"/>
    <lineage>
        <taxon>Bacteria</taxon>
        <taxon>Pseudomonadati</taxon>
        <taxon>Pseudomonadota</taxon>
        <taxon>Gammaproteobacteria</taxon>
        <taxon>Oceanospirillales</taxon>
        <taxon>Balneatrichaceae</taxon>
        <taxon>Balneatrix</taxon>
    </lineage>
</organism>
<dbReference type="InterPro" id="IPR011399">
    <property type="entry name" value="NosR"/>
</dbReference>
<name>A0ABV5ZEV3_9GAMM</name>
<proteinExistence type="predicted"/>
<feature type="transmembrane region" description="Helical" evidence="4">
    <location>
        <begin position="436"/>
        <end position="456"/>
    </location>
</feature>
<dbReference type="PIRSF" id="PIRSF036354">
    <property type="entry name" value="NosR"/>
    <property type="match status" value="1"/>
</dbReference>
<reference evidence="6 7" key="1">
    <citation type="submission" date="2024-09" db="EMBL/GenBank/DDBJ databases">
        <authorList>
            <person name="Sun Q."/>
            <person name="Mori K."/>
        </authorList>
    </citation>
    <scope>NUCLEOTIDE SEQUENCE [LARGE SCALE GENOMIC DNA]</scope>
    <source>
        <strain evidence="6 7">ATCC 51285</strain>
    </source>
</reference>
<evidence type="ECO:0000256" key="2">
    <source>
        <dbReference type="ARBA" id="ARBA00022475"/>
    </source>
</evidence>
<dbReference type="Pfam" id="PF12801">
    <property type="entry name" value="Fer4_5"/>
    <property type="match status" value="2"/>
</dbReference>
<feature type="transmembrane region" description="Helical" evidence="4">
    <location>
        <begin position="570"/>
        <end position="590"/>
    </location>
</feature>
<protein>
    <submittedName>
        <fullName evidence="6">Transcriptional regulator NosR</fullName>
    </submittedName>
</protein>
<evidence type="ECO:0000256" key="3">
    <source>
        <dbReference type="ARBA" id="ARBA00023136"/>
    </source>
</evidence>
<sequence>MQGSKGQAGPDQMARRLLAVLWLWSLLALALPAQALGPVKPVVDAGFLQQWGQQHWPAADGFSQVEAPWPVYQLTQGEQPLAYLFATDAIQRIPAYSGKPVEMLVALSPSGEILATEVYQHHEPILLVGIPEQALFDFVSKYVGLQVTDKVRVGSGEQQGRVSIDAITGATVTVMVVNEALMRTSAKVARALGLVADQQQASGPRAEVRWDAQGQADWLSLTGDGSIRRMRLSRGEVEAAFANTAAAGQDADPAKANEDLIDLFYAPLNLPVVGENLLGSSEYSWLMAQLQPGDVAIAVMANGEYSFKGNGYVRGGIFDRIRVRQGAASISFHDSDYFRLLDVYLAGMPRFSEMAIFVLRAGQEFDLAQSWQLELTVRRQVGPVESLFADFISEYQLPEAYLQRPAPVAAPVATEEEVWQEQPLWVSIWYEQRFQIAVLLLGLGLLTLVLFLQDVLVKRPRLIEGLRLGFLLYTLFFIGWYALGQLSVVNVFTFIHAFMTGFSWDTFLLDPVLFILWSFVALSLLLWGRGIFCGWLCPFGALQELVNMAARKLGMRQYELPYGVHERLWALKYIILMLLFALSLESLATAERYAEVEPFKTAITLRFQREWGFVLYALVLVLISLFTRKVYCRYLCPLGAALAIPARVRLFDWLKRRSECGQPCQRCARECEIQAIAPDGRINANECHHCLDCQVTYSSDQLCPPLIRLRKKRERHGLSGHGLDEHESIPLQNL</sequence>
<accession>A0ABV5ZEV3</accession>
<evidence type="ECO:0000256" key="1">
    <source>
        <dbReference type="ARBA" id="ARBA00004236"/>
    </source>
</evidence>
<keyword evidence="7" id="KW-1185">Reference proteome</keyword>
<dbReference type="Pfam" id="PF04205">
    <property type="entry name" value="FMN_bind"/>
    <property type="match status" value="1"/>
</dbReference>
<dbReference type="InterPro" id="IPR007329">
    <property type="entry name" value="FMN-bd"/>
</dbReference>
<keyword evidence="3 4" id="KW-0472">Membrane</keyword>
<dbReference type="InterPro" id="IPR017896">
    <property type="entry name" value="4Fe4S_Fe-S-bd"/>
</dbReference>
<dbReference type="SUPFAM" id="SSF54862">
    <property type="entry name" value="4Fe-4S ferredoxins"/>
    <property type="match status" value="1"/>
</dbReference>
<evidence type="ECO:0000313" key="6">
    <source>
        <dbReference type="EMBL" id="MFB9887770.1"/>
    </source>
</evidence>
<feature type="transmembrane region" description="Helical" evidence="4">
    <location>
        <begin position="611"/>
        <end position="627"/>
    </location>
</feature>
<dbReference type="Proteomes" id="UP001589628">
    <property type="component" value="Unassembled WGS sequence"/>
</dbReference>